<keyword evidence="4" id="KW-1185">Reference proteome</keyword>
<dbReference type="Gene3D" id="1.10.287.70">
    <property type="match status" value="1"/>
</dbReference>
<evidence type="ECO:0000256" key="1">
    <source>
        <dbReference type="SAM" id="Phobius"/>
    </source>
</evidence>
<dbReference type="EMBL" id="FNYD01000001">
    <property type="protein sequence ID" value="SEI41971.1"/>
    <property type="molecule type" value="Genomic_DNA"/>
</dbReference>
<protein>
    <submittedName>
        <fullName evidence="3">Ion channel</fullName>
    </submittedName>
</protein>
<evidence type="ECO:0000313" key="4">
    <source>
        <dbReference type="Proteomes" id="UP000199379"/>
    </source>
</evidence>
<proteinExistence type="predicted"/>
<dbReference type="OrthoDB" id="2974133at2"/>
<evidence type="ECO:0000313" key="3">
    <source>
        <dbReference type="EMBL" id="SEI41971.1"/>
    </source>
</evidence>
<sequence>MAWAILFAVVLFGLSGLVHVRAMTFAMTATKRAPFTAPGRLLIALYTLGTAHVVEAGLYAVGFGLGEILGIGGFAQANVDTFMDVFYFSVVNYSSLGLGDIYPTGHLRFLAGVEALNGFLLISCSASTIFLVVTRGKE</sequence>
<reference evidence="3 4" key="1">
    <citation type="submission" date="2016-10" db="EMBL/GenBank/DDBJ databases">
        <authorList>
            <person name="de Groot N.N."/>
        </authorList>
    </citation>
    <scope>NUCLEOTIDE SEQUENCE [LARGE SCALE GENOMIC DNA]</scope>
    <source>
        <strain evidence="3 4">DSM 29340</strain>
    </source>
</reference>
<keyword evidence="1" id="KW-1133">Transmembrane helix</keyword>
<keyword evidence="1" id="KW-0472">Membrane</keyword>
<name>A0A1H6QE44_9RHOB</name>
<feature type="transmembrane region" description="Helical" evidence="1">
    <location>
        <begin position="115"/>
        <end position="133"/>
    </location>
</feature>
<dbReference type="Pfam" id="PF07885">
    <property type="entry name" value="Ion_trans_2"/>
    <property type="match status" value="1"/>
</dbReference>
<accession>A0A1H6QE44</accession>
<dbReference type="AlphaFoldDB" id="A0A1H6QE44"/>
<gene>
    <name evidence="3" type="ORF">SAMN05444007_101114</name>
</gene>
<dbReference type="RefSeq" id="WP_092361490.1">
    <property type="nucleotide sequence ID" value="NZ_BMGV01000001.1"/>
</dbReference>
<dbReference type="InterPro" id="IPR013099">
    <property type="entry name" value="K_chnl_dom"/>
</dbReference>
<dbReference type="SUPFAM" id="SSF81324">
    <property type="entry name" value="Voltage-gated potassium channels"/>
    <property type="match status" value="1"/>
</dbReference>
<organism evidence="3 4">
    <name type="scientific">Cribrihabitans marinus</name>
    <dbReference type="NCBI Taxonomy" id="1227549"/>
    <lineage>
        <taxon>Bacteria</taxon>
        <taxon>Pseudomonadati</taxon>
        <taxon>Pseudomonadota</taxon>
        <taxon>Alphaproteobacteria</taxon>
        <taxon>Rhodobacterales</taxon>
        <taxon>Paracoccaceae</taxon>
        <taxon>Cribrihabitans</taxon>
    </lineage>
</organism>
<keyword evidence="1" id="KW-0812">Transmembrane</keyword>
<evidence type="ECO:0000259" key="2">
    <source>
        <dbReference type="Pfam" id="PF07885"/>
    </source>
</evidence>
<feature type="domain" description="Potassium channel" evidence="2">
    <location>
        <begin position="78"/>
        <end position="133"/>
    </location>
</feature>
<dbReference type="Proteomes" id="UP000199379">
    <property type="component" value="Unassembled WGS sequence"/>
</dbReference>
<dbReference type="STRING" id="1227549.SAMN05444007_101114"/>